<keyword evidence="2" id="KW-1185">Reference proteome</keyword>
<reference evidence="1 2" key="1">
    <citation type="journal article" date="2022" name="New Phytol.">
        <title>Ecological generalism drives hyperdiversity of secondary metabolite gene clusters in xylarialean endophytes.</title>
        <authorList>
            <person name="Franco M.E.E."/>
            <person name="Wisecaver J.H."/>
            <person name="Arnold A.E."/>
            <person name="Ju Y.M."/>
            <person name="Slot J.C."/>
            <person name="Ahrendt S."/>
            <person name="Moore L.P."/>
            <person name="Eastman K.E."/>
            <person name="Scott K."/>
            <person name="Konkel Z."/>
            <person name="Mondo S.J."/>
            <person name="Kuo A."/>
            <person name="Hayes R.D."/>
            <person name="Haridas S."/>
            <person name="Andreopoulos B."/>
            <person name="Riley R."/>
            <person name="LaButti K."/>
            <person name="Pangilinan J."/>
            <person name="Lipzen A."/>
            <person name="Amirebrahimi M."/>
            <person name="Yan J."/>
            <person name="Adam C."/>
            <person name="Keymanesh K."/>
            <person name="Ng V."/>
            <person name="Louie K."/>
            <person name="Northen T."/>
            <person name="Drula E."/>
            <person name="Henrissat B."/>
            <person name="Hsieh H.M."/>
            <person name="Youens-Clark K."/>
            <person name="Lutzoni F."/>
            <person name="Miadlikowska J."/>
            <person name="Eastwood D.C."/>
            <person name="Hamelin R.C."/>
            <person name="Grigoriev I.V."/>
            <person name="U'Ren J.M."/>
        </authorList>
    </citation>
    <scope>NUCLEOTIDE SEQUENCE [LARGE SCALE GENOMIC DNA]</scope>
    <source>
        <strain evidence="1 2">ER1909</strain>
    </source>
</reference>
<sequence length="180" mass="20571">MPGDQIKHPSPAEAFELATKHAALLRALFLDPRYRYLQPPTAEFIKPDTDQTPLPLFFVADFVQETYINYVIPFLPAGATRKCKAVANPWAWNDPNYTWEWEWDAQTSTFKDAEGKAHEFPKHSDKFGVEKMGDVFSRGFMTSKIVLENATDMKARLMLGGKTFDFGEEVARLVKDTYPM</sequence>
<name>A0ACC0CS02_9PEZI</name>
<accession>A0ACC0CS02</accession>
<dbReference type="EMBL" id="MU394358">
    <property type="protein sequence ID" value="KAI6083075.1"/>
    <property type="molecule type" value="Genomic_DNA"/>
</dbReference>
<evidence type="ECO:0000313" key="1">
    <source>
        <dbReference type="EMBL" id="KAI6083075.1"/>
    </source>
</evidence>
<evidence type="ECO:0000313" key="2">
    <source>
        <dbReference type="Proteomes" id="UP001497680"/>
    </source>
</evidence>
<organism evidence="1 2">
    <name type="scientific">Hypoxylon rubiginosum</name>
    <dbReference type="NCBI Taxonomy" id="110542"/>
    <lineage>
        <taxon>Eukaryota</taxon>
        <taxon>Fungi</taxon>
        <taxon>Dikarya</taxon>
        <taxon>Ascomycota</taxon>
        <taxon>Pezizomycotina</taxon>
        <taxon>Sordariomycetes</taxon>
        <taxon>Xylariomycetidae</taxon>
        <taxon>Xylariales</taxon>
        <taxon>Hypoxylaceae</taxon>
        <taxon>Hypoxylon</taxon>
    </lineage>
</organism>
<comment type="caution">
    <text evidence="1">The sequence shown here is derived from an EMBL/GenBank/DDBJ whole genome shotgun (WGS) entry which is preliminary data.</text>
</comment>
<proteinExistence type="predicted"/>
<protein>
    <submittedName>
        <fullName evidence="1">Uncharacterized protein</fullName>
    </submittedName>
</protein>
<dbReference type="Proteomes" id="UP001497680">
    <property type="component" value="Unassembled WGS sequence"/>
</dbReference>
<gene>
    <name evidence="1" type="ORF">F4821DRAFT_245579</name>
</gene>